<feature type="compositionally biased region" description="Basic and acidic residues" evidence="2">
    <location>
        <begin position="379"/>
        <end position="389"/>
    </location>
</feature>
<dbReference type="OrthoDB" id="5429267at2759"/>
<keyword evidence="1" id="KW-0175">Coiled coil</keyword>
<reference evidence="4 5" key="1">
    <citation type="journal article" date="2018" name="IMA Fungus">
        <title>IMA Genome-F 9: Draft genome sequence of Annulohypoxylon stygium, Aspergillus mulundensis, Berkeleyomyces basicola (syn. Thielaviopsis basicola), Ceratocystis smalleyi, two Cercospora beticola strains, Coleophoma cylindrospora, Fusarium fracticaudum, Phialophora cf. hyalina, and Morchella septimelata.</title>
        <authorList>
            <person name="Wingfield B.D."/>
            <person name="Bills G.F."/>
            <person name="Dong Y."/>
            <person name="Huang W."/>
            <person name="Nel W.J."/>
            <person name="Swalarsk-Parry B.S."/>
            <person name="Vaghefi N."/>
            <person name="Wilken P.M."/>
            <person name="An Z."/>
            <person name="de Beer Z.W."/>
            <person name="De Vos L."/>
            <person name="Chen L."/>
            <person name="Duong T.A."/>
            <person name="Gao Y."/>
            <person name="Hammerbacher A."/>
            <person name="Kikkert J.R."/>
            <person name="Li Y."/>
            <person name="Li H."/>
            <person name="Li K."/>
            <person name="Li Q."/>
            <person name="Liu X."/>
            <person name="Ma X."/>
            <person name="Naidoo K."/>
            <person name="Pethybridge S.J."/>
            <person name="Sun J."/>
            <person name="Steenkamp E.T."/>
            <person name="van der Nest M.A."/>
            <person name="van Wyk S."/>
            <person name="Wingfield M.J."/>
            <person name="Xiong C."/>
            <person name="Yue Q."/>
            <person name="Zhang X."/>
        </authorList>
    </citation>
    <scope>NUCLEOTIDE SEQUENCE [LARGE SCALE GENOMIC DNA]</scope>
    <source>
        <strain evidence="4 5">BP6252</strain>
    </source>
</reference>
<feature type="domain" description="DUF6697" evidence="3">
    <location>
        <begin position="675"/>
        <end position="853"/>
    </location>
</feature>
<sequence length="1228" mass="139484">MQQSANLPRSPVVPSVSAEDYSQVRNWLETRSIRENLRKLHTDPAIQYVVWAEGNREENRVWNRVWLPSLPPEASDDDWTREFIYLNHLEFDRTWNNETEVELEASISKLVNLQATRSGVKRPSLSGNRRRPHEELRDLLIETIESVIGRPVQRRNSRPVDPRFSDPTPPNSYVWRFSPKYPSFPPVAIGRWSAEQQKACRDALKQAHLVVVTVDPEHAQLVDQDLSQMASPGDLTSGPRDNLHAMLISQDSTTRNPEVAAKPPATSMPRLTTPTTDDLQSLFSSMQDRVTEKLRHEIEKRETAEARIALLDGENETLRQNVLEMEEEHRDLTKQMEEKISQARERAIDDLESSRRASYLSHLEQLDKVRDEAYKRGLAERHPTREHQEASYQNRGPHQQHKEEIQNLKRQLQSLHDGYTQLQQQHEEEIQDLRRQLQSLRDTYTQDLQQVREEAKKEGRNMAFRELSISPDDGMNSLVGGQNELNTSRKIRELKTIFQNWNEVPQRALPSYMLPEGHTPGDKNLYLLAKLSKEVDAKTAGQLLQTEIDNRQRHIAEGARCLIVQNADIKRVLKSLRAVSADEEQNTIVVTETPILNQQGCEPSELMQSSVLRQRSRLNASTVTSSLCTNGSLLDPSDSTQEVLTTETAPSKVADVTNLVSVPVTADLPKDVQSFSPAFLREHVGGNESTFAKVSASMKDRQLVAWPEILRINPNHHEFAPELGSHGALTLVDGRVPCGVVGDIYPAILRKNKDKFDYIGHYKLACRVIVAPSEWSLWPISKRAAIAKEIAESTWGETLLTTAGLMTQACTLDDRIDDILGFFEKEKRPYLRMNWTVLQFDDFKYEDYKTLVSKLSSESAGSTSDICTSGEEGQTTRKRKNSSQGISRDTKRSKLSSDAVVPEPREALDENVKLELPAMDFGDLYNASPAPRSRKVASPLSLPDLDLPRIGDNPSSSQPGKKALSSKEAGISILKNLKRNEFGALGSQVAEREAGHSTDWPTWDGVNKITSKDPHLPQRYSAHDPYPTLAEINKFLKMLSLSRDRPENDWQLYSWPVGEEQLSLSGGQEKVVTFLQWHQRVGHRRDTKDSNFTALFGPFSKHERQSAYSTSQLGLWTATIRPFTQHGKELIIWSPSARAKYPKKAADGTIFHEVRDLPGMQKSLIDLLHPHNERLSRIWFGAPKERCDWFQAANWLLDTFDGPKARLPQTYEDFKAAGYVEIKLPYEF</sequence>
<gene>
    <name evidence="4" type="ORF">BP6252_02766</name>
</gene>
<dbReference type="Pfam" id="PF20411">
    <property type="entry name" value="DUF6697"/>
    <property type="match status" value="1"/>
</dbReference>
<evidence type="ECO:0000313" key="4">
    <source>
        <dbReference type="EMBL" id="RDW85176.1"/>
    </source>
</evidence>
<dbReference type="AlphaFoldDB" id="A0A3D8SFW3"/>
<proteinExistence type="predicted"/>
<feature type="region of interest" description="Disordered" evidence="2">
    <location>
        <begin position="928"/>
        <end position="967"/>
    </location>
</feature>
<dbReference type="EMBL" id="PDLM01000002">
    <property type="protein sequence ID" value="RDW85176.1"/>
    <property type="molecule type" value="Genomic_DNA"/>
</dbReference>
<feature type="compositionally biased region" description="Polar residues" evidence="2">
    <location>
        <begin position="860"/>
        <end position="873"/>
    </location>
</feature>
<keyword evidence="5" id="KW-1185">Reference proteome</keyword>
<organism evidence="4 5">
    <name type="scientific">Coleophoma cylindrospora</name>
    <dbReference type="NCBI Taxonomy" id="1849047"/>
    <lineage>
        <taxon>Eukaryota</taxon>
        <taxon>Fungi</taxon>
        <taxon>Dikarya</taxon>
        <taxon>Ascomycota</taxon>
        <taxon>Pezizomycotina</taxon>
        <taxon>Leotiomycetes</taxon>
        <taxon>Helotiales</taxon>
        <taxon>Dermateaceae</taxon>
        <taxon>Coleophoma</taxon>
    </lineage>
</organism>
<accession>A0A3D8SFW3</accession>
<dbReference type="InterPro" id="IPR046520">
    <property type="entry name" value="DUF6697"/>
</dbReference>
<evidence type="ECO:0000313" key="5">
    <source>
        <dbReference type="Proteomes" id="UP000256645"/>
    </source>
</evidence>
<comment type="caution">
    <text evidence="4">The sequence shown here is derived from an EMBL/GenBank/DDBJ whole genome shotgun (WGS) entry which is preliminary data.</text>
</comment>
<dbReference type="Proteomes" id="UP000256645">
    <property type="component" value="Unassembled WGS sequence"/>
</dbReference>
<protein>
    <recommendedName>
        <fullName evidence="3">DUF6697 domain-containing protein</fullName>
    </recommendedName>
</protein>
<evidence type="ECO:0000259" key="3">
    <source>
        <dbReference type="Pfam" id="PF20411"/>
    </source>
</evidence>
<feature type="coiled-coil region" evidence="1">
    <location>
        <begin position="301"/>
        <end position="346"/>
    </location>
</feature>
<name>A0A3D8SFW3_9HELO</name>
<feature type="region of interest" description="Disordered" evidence="2">
    <location>
        <begin position="251"/>
        <end position="276"/>
    </location>
</feature>
<evidence type="ECO:0000256" key="2">
    <source>
        <dbReference type="SAM" id="MobiDB-lite"/>
    </source>
</evidence>
<feature type="region of interest" description="Disordered" evidence="2">
    <location>
        <begin position="379"/>
        <end position="404"/>
    </location>
</feature>
<feature type="region of interest" description="Disordered" evidence="2">
    <location>
        <begin position="860"/>
        <end position="906"/>
    </location>
</feature>
<evidence type="ECO:0000256" key="1">
    <source>
        <dbReference type="SAM" id="Coils"/>
    </source>
</evidence>